<evidence type="ECO:0000256" key="2">
    <source>
        <dbReference type="ARBA" id="ARBA00022737"/>
    </source>
</evidence>
<name>A0AAN8YZB2_9MAGN</name>
<keyword evidence="2" id="KW-0677">Repeat</keyword>
<dbReference type="SUPFAM" id="SSF50978">
    <property type="entry name" value="WD40 repeat-like"/>
    <property type="match status" value="1"/>
</dbReference>
<dbReference type="Pfam" id="PF00400">
    <property type="entry name" value="WD40"/>
    <property type="match status" value="2"/>
</dbReference>
<proteinExistence type="predicted"/>
<feature type="repeat" description="WD" evidence="3">
    <location>
        <begin position="127"/>
        <end position="169"/>
    </location>
</feature>
<dbReference type="Proteomes" id="UP001370490">
    <property type="component" value="Unassembled WGS sequence"/>
</dbReference>
<feature type="compositionally biased region" description="Low complexity" evidence="4">
    <location>
        <begin position="233"/>
        <end position="243"/>
    </location>
</feature>
<dbReference type="InterPro" id="IPR001680">
    <property type="entry name" value="WD40_rpt"/>
</dbReference>
<dbReference type="AlphaFoldDB" id="A0AAN8YZB2"/>
<organism evidence="5 6">
    <name type="scientific">Dillenia turbinata</name>
    <dbReference type="NCBI Taxonomy" id="194707"/>
    <lineage>
        <taxon>Eukaryota</taxon>
        <taxon>Viridiplantae</taxon>
        <taxon>Streptophyta</taxon>
        <taxon>Embryophyta</taxon>
        <taxon>Tracheophyta</taxon>
        <taxon>Spermatophyta</taxon>
        <taxon>Magnoliopsida</taxon>
        <taxon>eudicotyledons</taxon>
        <taxon>Gunneridae</taxon>
        <taxon>Pentapetalae</taxon>
        <taxon>Dilleniales</taxon>
        <taxon>Dilleniaceae</taxon>
        <taxon>Dillenia</taxon>
    </lineage>
</organism>
<evidence type="ECO:0000256" key="1">
    <source>
        <dbReference type="ARBA" id="ARBA00022574"/>
    </source>
</evidence>
<feature type="region of interest" description="Disordered" evidence="4">
    <location>
        <begin position="233"/>
        <end position="256"/>
    </location>
</feature>
<gene>
    <name evidence="5" type="ORF">RJ641_018466</name>
</gene>
<dbReference type="PANTHER" id="PTHR45296">
    <property type="entry name" value="TRANSDUCIN/WD40 REPEAT-LIKE SUPERFAMILY PROTEIN"/>
    <property type="match status" value="1"/>
</dbReference>
<evidence type="ECO:0000256" key="4">
    <source>
        <dbReference type="SAM" id="MobiDB-lite"/>
    </source>
</evidence>
<feature type="repeat" description="WD" evidence="3">
    <location>
        <begin position="270"/>
        <end position="307"/>
    </location>
</feature>
<dbReference type="InterPro" id="IPR015943">
    <property type="entry name" value="WD40/YVTN_repeat-like_dom_sf"/>
</dbReference>
<dbReference type="PROSITE" id="PS00678">
    <property type="entry name" value="WD_REPEATS_1"/>
    <property type="match status" value="2"/>
</dbReference>
<keyword evidence="6" id="KW-1185">Reference proteome</keyword>
<keyword evidence="1 3" id="KW-0853">WD repeat</keyword>
<dbReference type="Gene3D" id="2.130.10.10">
    <property type="entry name" value="YVTN repeat-like/Quinoprotein amine dehydrogenase"/>
    <property type="match status" value="3"/>
</dbReference>
<dbReference type="PROSITE" id="PS50082">
    <property type="entry name" value="WD_REPEATS_2"/>
    <property type="match status" value="2"/>
</dbReference>
<evidence type="ECO:0000256" key="3">
    <source>
        <dbReference type="PROSITE-ProRule" id="PRU00221"/>
    </source>
</evidence>
<dbReference type="EMBL" id="JBAMMX010000023">
    <property type="protein sequence ID" value="KAK6917715.1"/>
    <property type="molecule type" value="Genomic_DNA"/>
</dbReference>
<dbReference type="InterPro" id="IPR019775">
    <property type="entry name" value="WD40_repeat_CS"/>
</dbReference>
<dbReference type="PROSITE" id="PS50294">
    <property type="entry name" value="WD_REPEATS_REGION"/>
    <property type="match status" value="1"/>
</dbReference>
<comment type="caution">
    <text evidence="5">The sequence shown here is derived from an EMBL/GenBank/DDBJ whole genome shotgun (WGS) entry which is preliminary data.</text>
</comment>
<dbReference type="InterPro" id="IPR036322">
    <property type="entry name" value="WD40_repeat_dom_sf"/>
</dbReference>
<dbReference type="SMART" id="SM00320">
    <property type="entry name" value="WD40"/>
    <property type="match status" value="5"/>
</dbReference>
<reference evidence="5 6" key="1">
    <citation type="submission" date="2023-12" db="EMBL/GenBank/DDBJ databases">
        <title>A high-quality genome assembly for Dillenia turbinata (Dilleniales).</title>
        <authorList>
            <person name="Chanderbali A."/>
        </authorList>
    </citation>
    <scope>NUCLEOTIDE SEQUENCE [LARGE SCALE GENOMIC DNA]</scope>
    <source>
        <strain evidence="5">LSX21</strain>
        <tissue evidence="5">Leaf</tissue>
    </source>
</reference>
<evidence type="ECO:0000313" key="6">
    <source>
        <dbReference type="Proteomes" id="UP001370490"/>
    </source>
</evidence>
<dbReference type="PANTHER" id="PTHR45296:SF1">
    <property type="entry name" value="TRANSDUCIN_WD40 REPEAT-LIKE SUPERFAMILY PROTEIN"/>
    <property type="match status" value="1"/>
</dbReference>
<accession>A0AAN8YZB2</accession>
<sequence length="354" mass="38935">MTETARKLRGHGATATCCAASRLRPGLIATSGEDGKVCWFDLRCKDLLFTLDVSQNPVSSLCFRPDNEDIVHLEEKSWKPLDTFNYNKEEINQVSCNSRSSFLVTADDGGDAKIIDIRQQRLYKSLRAGHSSICSSVQFIPWRPWEVITGGLDSKLVLWDFSKGRPQKIVDFGMPDVKRSSSAGQCFNPAFVHSIAVPEADMLDKTGKICAVARGDGVVNVIDIESELSKPKSSLKSQKGSLSRAKDIVPTSDTKTQEESERRLYLDYTMGGHTAAVSCVAFSLFGEKGKLIISGGNDRLVKIWDVEGSGISNDLLRLTINLSKKVNWLSTTPSDSENLIVCDTSKIVKVYTIS</sequence>
<protein>
    <submittedName>
        <fullName evidence="5">WD40 repeat</fullName>
    </submittedName>
</protein>
<evidence type="ECO:0000313" key="5">
    <source>
        <dbReference type="EMBL" id="KAK6917715.1"/>
    </source>
</evidence>